<evidence type="ECO:0000313" key="1">
    <source>
        <dbReference type="EMBL" id="KIL58375.1"/>
    </source>
</evidence>
<organism evidence="1 2">
    <name type="scientific">Amanita muscaria (strain Koide BX008)</name>
    <dbReference type="NCBI Taxonomy" id="946122"/>
    <lineage>
        <taxon>Eukaryota</taxon>
        <taxon>Fungi</taxon>
        <taxon>Dikarya</taxon>
        <taxon>Basidiomycota</taxon>
        <taxon>Agaricomycotina</taxon>
        <taxon>Agaricomycetes</taxon>
        <taxon>Agaricomycetidae</taxon>
        <taxon>Agaricales</taxon>
        <taxon>Pluteineae</taxon>
        <taxon>Amanitaceae</taxon>
        <taxon>Amanita</taxon>
    </lineage>
</organism>
<dbReference type="AlphaFoldDB" id="A0A0C2S6K3"/>
<gene>
    <name evidence="1" type="ORF">M378DRAFT_318067</name>
</gene>
<reference evidence="1 2" key="1">
    <citation type="submission" date="2014-04" db="EMBL/GenBank/DDBJ databases">
        <title>Evolutionary Origins and Diversification of the Mycorrhizal Mutualists.</title>
        <authorList>
            <consortium name="DOE Joint Genome Institute"/>
            <consortium name="Mycorrhizal Genomics Consortium"/>
            <person name="Kohler A."/>
            <person name="Kuo A."/>
            <person name="Nagy L.G."/>
            <person name="Floudas D."/>
            <person name="Copeland A."/>
            <person name="Barry K.W."/>
            <person name="Cichocki N."/>
            <person name="Veneault-Fourrey C."/>
            <person name="LaButti K."/>
            <person name="Lindquist E.A."/>
            <person name="Lipzen A."/>
            <person name="Lundell T."/>
            <person name="Morin E."/>
            <person name="Murat C."/>
            <person name="Riley R."/>
            <person name="Ohm R."/>
            <person name="Sun H."/>
            <person name="Tunlid A."/>
            <person name="Henrissat B."/>
            <person name="Grigoriev I.V."/>
            <person name="Hibbett D.S."/>
            <person name="Martin F."/>
        </authorList>
    </citation>
    <scope>NUCLEOTIDE SEQUENCE [LARGE SCALE GENOMIC DNA]</scope>
    <source>
        <strain evidence="1 2">Koide BX008</strain>
    </source>
</reference>
<protein>
    <submittedName>
        <fullName evidence="1">Uncharacterized protein</fullName>
    </submittedName>
</protein>
<accession>A0A0C2S6K3</accession>
<sequence>MCIPRCELGDFKAPMSGFGYGPSYITNCLQTSSREPLQFCFDVYVLDLSLLPFDIPALLARIWRKHVFIVQYMYHK</sequence>
<evidence type="ECO:0000313" key="2">
    <source>
        <dbReference type="Proteomes" id="UP000054549"/>
    </source>
</evidence>
<dbReference type="Proteomes" id="UP000054549">
    <property type="component" value="Unassembled WGS sequence"/>
</dbReference>
<proteinExistence type="predicted"/>
<name>A0A0C2S6K3_AMAMK</name>
<dbReference type="InParanoid" id="A0A0C2S6K3"/>
<dbReference type="EMBL" id="KN818339">
    <property type="protein sequence ID" value="KIL58375.1"/>
    <property type="molecule type" value="Genomic_DNA"/>
</dbReference>
<keyword evidence="2" id="KW-1185">Reference proteome</keyword>
<dbReference type="HOGENOM" id="CLU_2653976_0_0_1"/>